<comment type="caution">
    <text evidence="10">The sequence shown here is derived from an EMBL/GenBank/DDBJ whole genome shotgun (WGS) entry which is preliminary data.</text>
</comment>
<keyword evidence="4" id="KW-0862">Zinc</keyword>
<dbReference type="InterPro" id="IPR001650">
    <property type="entry name" value="Helicase_C-like"/>
</dbReference>
<dbReference type="Pfam" id="PF13445">
    <property type="entry name" value="zf-RING_UBOX"/>
    <property type="match status" value="1"/>
</dbReference>
<reference evidence="10" key="1">
    <citation type="submission" date="2023-08" db="EMBL/GenBank/DDBJ databases">
        <authorList>
            <person name="Audoor S."/>
            <person name="Bilcke G."/>
        </authorList>
    </citation>
    <scope>NUCLEOTIDE SEQUENCE</scope>
</reference>
<dbReference type="SMART" id="SM00184">
    <property type="entry name" value="RING"/>
    <property type="match status" value="1"/>
</dbReference>
<name>A0AAD2G0T1_9STRA</name>
<feature type="domain" description="RING-type" evidence="8">
    <location>
        <begin position="1549"/>
        <end position="1593"/>
    </location>
</feature>
<dbReference type="InterPro" id="IPR027370">
    <property type="entry name" value="Znf-RING_euk"/>
</dbReference>
<organism evidence="10 11">
    <name type="scientific">Cylindrotheca closterium</name>
    <dbReference type="NCBI Taxonomy" id="2856"/>
    <lineage>
        <taxon>Eukaryota</taxon>
        <taxon>Sar</taxon>
        <taxon>Stramenopiles</taxon>
        <taxon>Ochrophyta</taxon>
        <taxon>Bacillariophyta</taxon>
        <taxon>Bacillariophyceae</taxon>
        <taxon>Bacillariophycidae</taxon>
        <taxon>Bacillariales</taxon>
        <taxon>Bacillariaceae</taxon>
        <taxon>Cylindrotheca</taxon>
    </lineage>
</organism>
<keyword evidence="3" id="KW-0378">Hydrolase</keyword>
<evidence type="ECO:0000256" key="4">
    <source>
        <dbReference type="ARBA" id="ARBA00022833"/>
    </source>
</evidence>
<dbReference type="GO" id="GO:0016787">
    <property type="term" value="F:hydrolase activity"/>
    <property type="evidence" value="ECO:0007669"/>
    <property type="project" value="UniProtKB-KW"/>
</dbReference>
<dbReference type="EMBL" id="CAKOGP040001981">
    <property type="protein sequence ID" value="CAJ1959172.1"/>
    <property type="molecule type" value="Genomic_DNA"/>
</dbReference>
<feature type="region of interest" description="Disordered" evidence="7">
    <location>
        <begin position="147"/>
        <end position="236"/>
    </location>
</feature>
<dbReference type="PROSITE" id="PS50089">
    <property type="entry name" value="ZF_RING_2"/>
    <property type="match status" value="1"/>
</dbReference>
<dbReference type="Gene3D" id="3.40.50.300">
    <property type="entry name" value="P-loop containing nucleotide triphosphate hydrolases"/>
    <property type="match status" value="1"/>
</dbReference>
<evidence type="ECO:0000256" key="6">
    <source>
        <dbReference type="SAM" id="Coils"/>
    </source>
</evidence>
<evidence type="ECO:0000256" key="5">
    <source>
        <dbReference type="PROSITE-ProRule" id="PRU00175"/>
    </source>
</evidence>
<evidence type="ECO:0000256" key="3">
    <source>
        <dbReference type="ARBA" id="ARBA00022801"/>
    </source>
</evidence>
<keyword evidence="1" id="KW-0479">Metal-binding</keyword>
<evidence type="ECO:0000313" key="11">
    <source>
        <dbReference type="Proteomes" id="UP001295423"/>
    </source>
</evidence>
<dbReference type="InterPro" id="IPR013083">
    <property type="entry name" value="Znf_RING/FYVE/PHD"/>
</dbReference>
<evidence type="ECO:0000256" key="7">
    <source>
        <dbReference type="SAM" id="MobiDB-lite"/>
    </source>
</evidence>
<dbReference type="Pfam" id="PF00176">
    <property type="entry name" value="SNF2-rel_dom"/>
    <property type="match status" value="1"/>
</dbReference>
<dbReference type="InterPro" id="IPR049730">
    <property type="entry name" value="SNF2/RAD54-like_C"/>
</dbReference>
<feature type="compositionally biased region" description="Acidic residues" evidence="7">
    <location>
        <begin position="186"/>
        <end position="198"/>
    </location>
</feature>
<dbReference type="InterPro" id="IPR014001">
    <property type="entry name" value="Helicase_ATP-bd"/>
</dbReference>
<dbReference type="Pfam" id="PF00271">
    <property type="entry name" value="Helicase_C"/>
    <property type="match status" value="1"/>
</dbReference>
<dbReference type="Gene3D" id="3.40.50.10810">
    <property type="entry name" value="Tandem AAA-ATPase domain"/>
    <property type="match status" value="1"/>
</dbReference>
<keyword evidence="11" id="KW-1185">Reference proteome</keyword>
<dbReference type="CDD" id="cd18793">
    <property type="entry name" value="SF2_C_SNF"/>
    <property type="match status" value="1"/>
</dbReference>
<protein>
    <submittedName>
        <fullName evidence="10">Uncharacterized protein</fullName>
    </submittedName>
</protein>
<feature type="domain" description="Helicase C-terminal" evidence="9">
    <location>
        <begin position="1642"/>
        <end position="1797"/>
    </location>
</feature>
<dbReference type="GO" id="GO:0005524">
    <property type="term" value="F:ATP binding"/>
    <property type="evidence" value="ECO:0007669"/>
    <property type="project" value="InterPro"/>
</dbReference>
<dbReference type="InterPro" id="IPR027417">
    <property type="entry name" value="P-loop_NTPase"/>
</dbReference>
<evidence type="ECO:0000313" key="10">
    <source>
        <dbReference type="EMBL" id="CAJ1959172.1"/>
    </source>
</evidence>
<dbReference type="Proteomes" id="UP001295423">
    <property type="component" value="Unassembled WGS sequence"/>
</dbReference>
<dbReference type="PANTHER" id="PTHR45865">
    <property type="entry name" value="E3 UBIQUITIN-PROTEIN LIGASE SHPRH FAMILY MEMBER"/>
    <property type="match status" value="1"/>
</dbReference>
<dbReference type="GO" id="GO:0008270">
    <property type="term" value="F:zinc ion binding"/>
    <property type="evidence" value="ECO:0007669"/>
    <property type="project" value="UniProtKB-KW"/>
</dbReference>
<dbReference type="SUPFAM" id="SSF57850">
    <property type="entry name" value="RING/U-box"/>
    <property type="match status" value="1"/>
</dbReference>
<dbReference type="SMART" id="SM00487">
    <property type="entry name" value="DEXDc"/>
    <property type="match status" value="1"/>
</dbReference>
<sequence>MSPPRPITGRIGSRIKVVLPDDGNSWLLVLDHDDGNREWQSQDWRSIPNGLSKQIKIAKRKGEMSKTLISVLMIRGMSMEPNPMVVGLVVWIKHIPALYTVKTVPREADERISELTSPIPVSIPEQHTQSKGTFSEHPLAVACAMGKRKPVPKRNANPTVSEVVPPVPPENTEEEKQRKRRRLIIDDNEDTVFEDPNDDSGHNEEVVVVGVSSDNENGKHDNAADTSENDDSSDSSTIRLPQHEVLAQALNEIFSSHVQRSSNCYEQANRSLRLISDKNHLEICLKCVVFEKEYEGNSSAVLSAIMEHGMLCVHVSHNEGKGIEIPPRRHCIFQRQFQPPEKLNERTKSYSLQISITDAAFELAAPGEVSTYLLGTNSIRMRTHKSLRSTLALRKALAQIFPKSLIHAVDNDPSGKNMEPIRASFVYQLIDNCRFEQRCKEMKEKGDDAPPRVVDGLQPEMREYQSFAVEWMLRREQQEANKDDGIWQVCWLVLCHDGVTPLTRFLETQEDRQDQQFDPLVFLNPFTGALCRSLQEARLASVGPKCAGVRGGILAESMGLGKTVEVLACILSHPRPMDDTTNVSLETILAEEQGIKGVAFQQTLSELQDPLSYKNDHRCPSCSAKSCSKEPIKSRGTLIVTPPAILEQWAREIRRHSSKTLKIVIYRGVKQLCDGKIDVEERLLIHPHVLADADIVLTTFPVLNSELPHSDNQFLNGGKSFRAKKRYRVVPSPLNSIQWWRICLDEAQRVEGTAAAAAKMALRLHAKQRWCVTGTPIGRGKLDDLYGLLLFIGIMPFQLKDSFRHCHHSFLPGLEERIKHMLYPIFWRSTKSNPHIRVQLGIPEQIERKVVLDFSSIERHFYKKQLEQTLLVVNEGLKGKKKMERISGGLHSLRAACCHPQVGSSGIQKLGRRGASGLSNRVLSMQQVLDKIIDDARTKCEESQRIATLHTNALACISKLKVELKQWEDAPFQVQESDETLLDTSSKLYSEALELTDKNAEPSPVVGEAIISGCESLEGQTEVCRDGRVVLRWKLEDPKNDFSTLDDVWANAEFSSGKKLTAFKVRPLVSSYGTSATHIIPKTCVLQVALASLGGSFVDVRRFSFDKQAATDWLSFGGIRTNRSKIWRIRIESAFSPKAPMDGNNDSSIVGLEVNFMEPSVGQDDLQRMHILHNSTNVVDSLIQLKRNSPDPSSGEALNGLETRLKKFNGELTTLESNYLGFAKSNHRASQVQLQQLRKQQYRLEEEFYRLSGQEKLKKKEKERWWQDLLSLLAVDVDGKRLSSHAKDYLCNVVKNDLYELFNGDFSHGSTGFPQFESIAGLQMALQSRLERLHSSRMWMKRVVELSDDPSMGEILENSTCRKCRADWFQTGPVCRHCKLEETMLEYETGLNDRVFLTILKSIARWLSDVPSKYHLGHGQVLDMVVSYQDQADAYLKLVECERKELAAAKRHWRVHFDMLSDYDELNACKSTMRLPRVGEKLSSLPQQELDRIVIPRNMPALVMDHKVKQASALAALRRDIACLRYLKNQSVEQGRSTDDETKKEKPTCPVCLTEFGLADRAVLKCGHSLHTKCIDEILKRSSGSSSIVRCPMKCLSMTSRDEILIAAAEDSLKQQDPRSTVIVHNNNKKFEGSWGTKVDRLIGDLMEVIEKGERCLVFSQWDEMLAIVESALFANKIAFTHPKGAKSFGASAQALRSTCQVMLLNVKSGAEGLTLVEATHVFMIEPLMDSGLDSQAINRVHRIGQTAKTYVHRYIIQNTIEEKIDAIRMDRQVTYEDEGEASLLVSTTTKNSKDSKIPAGGLDGGLTSEELREILSSI</sequence>
<evidence type="ECO:0000259" key="9">
    <source>
        <dbReference type="PROSITE" id="PS51194"/>
    </source>
</evidence>
<gene>
    <name evidence="10" type="ORF">CYCCA115_LOCUS17595</name>
</gene>
<keyword evidence="6" id="KW-0175">Coiled coil</keyword>
<dbReference type="Gene3D" id="3.30.40.10">
    <property type="entry name" value="Zinc/RING finger domain, C3HC4 (zinc finger)"/>
    <property type="match status" value="1"/>
</dbReference>
<dbReference type="PROSITE" id="PS51194">
    <property type="entry name" value="HELICASE_CTER"/>
    <property type="match status" value="1"/>
</dbReference>
<dbReference type="CDD" id="cd18070">
    <property type="entry name" value="DEXQc_SHPRH"/>
    <property type="match status" value="1"/>
</dbReference>
<evidence type="ECO:0000259" key="8">
    <source>
        <dbReference type="PROSITE" id="PS50089"/>
    </source>
</evidence>
<dbReference type="SUPFAM" id="SSF52540">
    <property type="entry name" value="P-loop containing nucleoside triphosphate hydrolases"/>
    <property type="match status" value="2"/>
</dbReference>
<dbReference type="InterPro" id="IPR052583">
    <property type="entry name" value="ATP-helicase/E3_Ub-Ligase"/>
</dbReference>
<keyword evidence="2 5" id="KW-0863">Zinc-finger</keyword>
<dbReference type="InterPro" id="IPR000330">
    <property type="entry name" value="SNF2_N"/>
</dbReference>
<feature type="coiled-coil region" evidence="6">
    <location>
        <begin position="1198"/>
        <end position="1247"/>
    </location>
</feature>
<dbReference type="PANTHER" id="PTHR45865:SF1">
    <property type="entry name" value="E3 UBIQUITIN-PROTEIN LIGASE SHPRH"/>
    <property type="match status" value="1"/>
</dbReference>
<accession>A0AAD2G0T1</accession>
<dbReference type="InterPro" id="IPR038718">
    <property type="entry name" value="SNF2-like_sf"/>
</dbReference>
<dbReference type="InterPro" id="IPR001841">
    <property type="entry name" value="Znf_RING"/>
</dbReference>
<evidence type="ECO:0000256" key="2">
    <source>
        <dbReference type="ARBA" id="ARBA00022771"/>
    </source>
</evidence>
<proteinExistence type="predicted"/>
<evidence type="ECO:0000256" key="1">
    <source>
        <dbReference type="ARBA" id="ARBA00022723"/>
    </source>
</evidence>